<proteinExistence type="predicted"/>
<gene>
    <name evidence="1" type="ORF">BdWA1_001899</name>
</gene>
<reference evidence="1" key="1">
    <citation type="journal article" date="2023" name="Nat. Microbiol.">
        <title>Babesia duncani multi-omics identifies virulence factors and drug targets.</title>
        <authorList>
            <person name="Singh P."/>
            <person name="Lonardi S."/>
            <person name="Liang Q."/>
            <person name="Vydyam P."/>
            <person name="Khabirova E."/>
            <person name="Fang T."/>
            <person name="Gihaz S."/>
            <person name="Thekkiniath J."/>
            <person name="Munshi M."/>
            <person name="Abel S."/>
            <person name="Ciampossin L."/>
            <person name="Batugedara G."/>
            <person name="Gupta M."/>
            <person name="Lu X.M."/>
            <person name="Lenz T."/>
            <person name="Chakravarty S."/>
            <person name="Cornillot E."/>
            <person name="Hu Y."/>
            <person name="Ma W."/>
            <person name="Gonzalez L.M."/>
            <person name="Sanchez S."/>
            <person name="Estrada K."/>
            <person name="Sanchez-Flores A."/>
            <person name="Montero E."/>
            <person name="Harb O.S."/>
            <person name="Le Roch K.G."/>
            <person name="Mamoun C.B."/>
        </authorList>
    </citation>
    <scope>NUCLEOTIDE SEQUENCE</scope>
    <source>
        <strain evidence="1">WA1</strain>
    </source>
</reference>
<organism evidence="1 2">
    <name type="scientific">Babesia duncani</name>
    <dbReference type="NCBI Taxonomy" id="323732"/>
    <lineage>
        <taxon>Eukaryota</taxon>
        <taxon>Sar</taxon>
        <taxon>Alveolata</taxon>
        <taxon>Apicomplexa</taxon>
        <taxon>Aconoidasida</taxon>
        <taxon>Piroplasmida</taxon>
        <taxon>Babesiidae</taxon>
        <taxon>Babesia</taxon>
    </lineage>
</organism>
<dbReference type="RefSeq" id="XP_067803492.1">
    <property type="nucleotide sequence ID" value="XM_067946928.1"/>
</dbReference>
<dbReference type="GeneID" id="94336197"/>
<name>A0AAD9PL20_9APIC</name>
<sequence length="162" mass="18506">MVNLSIQNFCNGTTPSKLTFSNVNNDSKISEIKAKIYRKLQDCMDTELLESKACSYYALYIGTILLEDDDIISNHNESNLTLLTLSLYQKQVINIVVKVMPCTKLCGFFYTPLHRKLMPKKLSFEMIDQETVLSLKRHICICLGDYYNKQGYIVVVATNSNI</sequence>
<dbReference type="Proteomes" id="UP001214638">
    <property type="component" value="Unassembled WGS sequence"/>
</dbReference>
<dbReference type="KEGG" id="bdw:94336197"/>
<dbReference type="AlphaFoldDB" id="A0AAD9PL20"/>
<keyword evidence="2" id="KW-1185">Reference proteome</keyword>
<comment type="caution">
    <text evidence="1">The sequence shown here is derived from an EMBL/GenBank/DDBJ whole genome shotgun (WGS) entry which is preliminary data.</text>
</comment>
<dbReference type="EMBL" id="JALLKP010000002">
    <property type="protein sequence ID" value="KAK2196650.1"/>
    <property type="molecule type" value="Genomic_DNA"/>
</dbReference>
<accession>A0AAD9PL20</accession>
<protein>
    <submittedName>
        <fullName evidence="1">Uncharacterized protein</fullName>
    </submittedName>
</protein>
<evidence type="ECO:0000313" key="2">
    <source>
        <dbReference type="Proteomes" id="UP001214638"/>
    </source>
</evidence>
<evidence type="ECO:0000313" key="1">
    <source>
        <dbReference type="EMBL" id="KAK2196650.1"/>
    </source>
</evidence>